<dbReference type="Proteomes" id="UP000318307">
    <property type="component" value="Unassembled WGS sequence"/>
</dbReference>
<accession>A0A562R6W6</accession>
<evidence type="ECO:0000313" key="1">
    <source>
        <dbReference type="EMBL" id="TWI64819.1"/>
    </source>
</evidence>
<protein>
    <submittedName>
        <fullName evidence="1">Uncharacterized protein</fullName>
    </submittedName>
</protein>
<comment type="caution">
    <text evidence="1">The sequence shown here is derived from an EMBL/GenBank/DDBJ whole genome shotgun (WGS) entry which is preliminary data.</text>
</comment>
<dbReference type="EMBL" id="VLLC01000039">
    <property type="protein sequence ID" value="TWI64819.1"/>
    <property type="molecule type" value="Genomic_DNA"/>
</dbReference>
<dbReference type="AlphaFoldDB" id="A0A562R6W6"/>
<sequence length="70" mass="8072">MCWTKCHSRVCATVQLVGLFGRKYVFLFFDYHSLSAIGILSHVNAMTKFYYCWRAPVKGAPTKQGRQKHS</sequence>
<keyword evidence="2" id="KW-1185">Reference proteome</keyword>
<evidence type="ECO:0000313" key="2">
    <source>
        <dbReference type="Proteomes" id="UP000318307"/>
    </source>
</evidence>
<gene>
    <name evidence="1" type="ORF">LZ24_03087</name>
</gene>
<organism evidence="1 2">
    <name type="scientific">Desulfobotulus alkaliphilus</name>
    <dbReference type="NCBI Taxonomy" id="622671"/>
    <lineage>
        <taxon>Bacteria</taxon>
        <taxon>Pseudomonadati</taxon>
        <taxon>Thermodesulfobacteriota</taxon>
        <taxon>Desulfobacteria</taxon>
        <taxon>Desulfobacterales</taxon>
        <taxon>Desulfobacteraceae</taxon>
        <taxon>Desulfobotulus</taxon>
    </lineage>
</organism>
<proteinExistence type="predicted"/>
<reference evidence="1 2" key="1">
    <citation type="submission" date="2019-07" db="EMBL/GenBank/DDBJ databases">
        <title>Genome sequencing of 100 strains of the haloalkaliphilic chemolithoautotrophic sulfur-oxidizing bacterium Thioalkalivibrio.</title>
        <authorList>
            <person name="Muyzer G."/>
        </authorList>
    </citation>
    <scope>NUCLEOTIDE SEQUENCE [LARGE SCALE GENOMIC DNA]</scope>
    <source>
        <strain evidence="1 2">ASO4-4</strain>
    </source>
</reference>
<name>A0A562R6W6_9BACT</name>